<feature type="modified residue" description="4-aspartylphosphate" evidence="2">
    <location>
        <position position="50"/>
    </location>
</feature>
<dbReference type="GO" id="GO:0000160">
    <property type="term" value="P:phosphorelay signal transduction system"/>
    <property type="evidence" value="ECO:0007669"/>
    <property type="project" value="InterPro"/>
</dbReference>
<dbReference type="InterPro" id="IPR011006">
    <property type="entry name" value="CheY-like_superfamily"/>
</dbReference>
<proteinExistence type="predicted"/>
<gene>
    <name evidence="4" type="ORF">I4J89_42115</name>
</gene>
<dbReference type="Proteomes" id="UP000598146">
    <property type="component" value="Unassembled WGS sequence"/>
</dbReference>
<keyword evidence="5" id="KW-1185">Reference proteome</keyword>
<comment type="caution">
    <text evidence="4">The sequence shown here is derived from an EMBL/GenBank/DDBJ whole genome shotgun (WGS) entry which is preliminary data.</text>
</comment>
<dbReference type="SUPFAM" id="SSF52172">
    <property type="entry name" value="CheY-like"/>
    <property type="match status" value="1"/>
</dbReference>
<name>A0A931G2S1_9ACTN</name>
<dbReference type="InterPro" id="IPR001789">
    <property type="entry name" value="Sig_transdc_resp-reg_receiver"/>
</dbReference>
<organism evidence="4 5">
    <name type="scientific">Actinoplanes aureus</name>
    <dbReference type="NCBI Taxonomy" id="2792083"/>
    <lineage>
        <taxon>Bacteria</taxon>
        <taxon>Bacillati</taxon>
        <taxon>Actinomycetota</taxon>
        <taxon>Actinomycetes</taxon>
        <taxon>Micromonosporales</taxon>
        <taxon>Micromonosporaceae</taxon>
        <taxon>Actinoplanes</taxon>
    </lineage>
</organism>
<evidence type="ECO:0000256" key="2">
    <source>
        <dbReference type="PROSITE-ProRule" id="PRU00169"/>
    </source>
</evidence>
<dbReference type="PANTHER" id="PTHR44591">
    <property type="entry name" value="STRESS RESPONSE REGULATOR PROTEIN 1"/>
    <property type="match status" value="1"/>
</dbReference>
<dbReference type="AlphaFoldDB" id="A0A931G2S1"/>
<protein>
    <submittedName>
        <fullName evidence="4">Response regulator</fullName>
    </submittedName>
</protein>
<dbReference type="Pfam" id="PF00072">
    <property type="entry name" value="Response_reg"/>
    <property type="match status" value="1"/>
</dbReference>
<reference evidence="4" key="1">
    <citation type="submission" date="2020-11" db="EMBL/GenBank/DDBJ databases">
        <title>Isolation and identification of active actinomycetes.</title>
        <authorList>
            <person name="Sun X."/>
        </authorList>
    </citation>
    <scope>NUCLEOTIDE SEQUENCE</scope>
    <source>
        <strain evidence="4">NEAU-A11</strain>
    </source>
</reference>
<sequence>MIVTVDDHDDVRALIERSLQRAGHTVITAVDGVTGLAAVRQYRPNVVITDVDMPRMNGLELCDAITHDPDLQHIPVMLVSGSIHPSDPRSDYAGAAAMLSKPFAPKRLLDAVDALLARGTDTSRVDTALGAKR</sequence>
<accession>A0A931G2S1</accession>
<dbReference type="Gene3D" id="3.40.50.2300">
    <property type="match status" value="1"/>
</dbReference>
<dbReference type="PROSITE" id="PS50110">
    <property type="entry name" value="RESPONSE_REGULATORY"/>
    <property type="match status" value="1"/>
</dbReference>
<evidence type="ECO:0000259" key="3">
    <source>
        <dbReference type="PROSITE" id="PS50110"/>
    </source>
</evidence>
<evidence type="ECO:0000313" key="5">
    <source>
        <dbReference type="Proteomes" id="UP000598146"/>
    </source>
</evidence>
<dbReference type="EMBL" id="JADQTO010000033">
    <property type="protein sequence ID" value="MBG0568047.1"/>
    <property type="molecule type" value="Genomic_DNA"/>
</dbReference>
<dbReference type="InterPro" id="IPR050595">
    <property type="entry name" value="Bact_response_regulator"/>
</dbReference>
<dbReference type="PANTHER" id="PTHR44591:SF3">
    <property type="entry name" value="RESPONSE REGULATORY DOMAIN-CONTAINING PROTEIN"/>
    <property type="match status" value="1"/>
</dbReference>
<dbReference type="SMART" id="SM00448">
    <property type="entry name" value="REC"/>
    <property type="match status" value="1"/>
</dbReference>
<evidence type="ECO:0000256" key="1">
    <source>
        <dbReference type="ARBA" id="ARBA00022553"/>
    </source>
</evidence>
<feature type="domain" description="Response regulatory" evidence="3">
    <location>
        <begin position="1"/>
        <end position="116"/>
    </location>
</feature>
<keyword evidence="1 2" id="KW-0597">Phosphoprotein</keyword>
<evidence type="ECO:0000313" key="4">
    <source>
        <dbReference type="EMBL" id="MBG0568047.1"/>
    </source>
</evidence>